<gene>
    <name evidence="3" type="ORF">H9647_03000</name>
</gene>
<dbReference type="PANTHER" id="PTHR15108">
    <property type="entry name" value="N-ACYLGLUCOSAMINE-2-EPIMERASE"/>
    <property type="match status" value="1"/>
</dbReference>
<accession>A0ABR8SUF1</accession>
<protein>
    <submittedName>
        <fullName evidence="3">AGE family epimerase/isomerase</fullName>
    </submittedName>
</protein>
<keyword evidence="2" id="KW-0413">Isomerase</keyword>
<comment type="similarity">
    <text evidence="1">Belongs to the N-acylglucosamine 2-epimerase family.</text>
</comment>
<sequence length="409" mass="47322">MTVINENQFMELSFLEKHILDTVDFYAEHAEDEINGGYFNTYLDDGTVSDSEIRPLVGTARLIYIYSSAAILTGSDKYRDLAKRGLTYLEEIHRDKEYGGYYWKVKGRRVEDNRKMAYGHAFALLAAASAYKADIAEAKPMIEHIYEILDQHFWREEDGLYVDEITADWSLTSPYRGQNANMHLCEAMMAAFEATGDGKYDERARKIAHSVMFKLLPQSGTEMLWEHYDENWKIDWDYEKGNTKNEFRPYGFVVGHSIEWSKLLQLLDRHQPEEWLFPRAEALFRHATNKGVDRKYGGIVFAISPDNKSVIDNDKLYWVQTEALGAAALFAARTDSEEYKEFYISLFDYCFMHFVDHKHGGWYEQLDRRNALYSTLKSPSPKADYHPITNAMTAMLAFGGAAMKTKLKM</sequence>
<dbReference type="EMBL" id="JACSQL010000001">
    <property type="protein sequence ID" value="MBD7967020.1"/>
    <property type="molecule type" value="Genomic_DNA"/>
</dbReference>
<dbReference type="InterPro" id="IPR010819">
    <property type="entry name" value="AGE/CE"/>
</dbReference>
<dbReference type="RefSeq" id="WP_191798023.1">
    <property type="nucleotide sequence ID" value="NZ_JACSQL010000001.1"/>
</dbReference>
<dbReference type="Gene3D" id="1.50.10.10">
    <property type="match status" value="1"/>
</dbReference>
<evidence type="ECO:0000313" key="3">
    <source>
        <dbReference type="EMBL" id="MBD7967020.1"/>
    </source>
</evidence>
<proteinExistence type="inferred from homology"/>
<name>A0ABR8SUF1_9BACL</name>
<keyword evidence="4" id="KW-1185">Reference proteome</keyword>
<dbReference type="Pfam" id="PF07221">
    <property type="entry name" value="GlcNAc_2-epim"/>
    <property type="match status" value="1"/>
</dbReference>
<reference evidence="3 4" key="1">
    <citation type="submission" date="2020-08" db="EMBL/GenBank/DDBJ databases">
        <title>A Genomic Blueprint of the Chicken Gut Microbiome.</title>
        <authorList>
            <person name="Gilroy R."/>
            <person name="Ravi A."/>
            <person name="Getino M."/>
            <person name="Pursley I."/>
            <person name="Horton D.L."/>
            <person name="Alikhan N.-F."/>
            <person name="Baker D."/>
            <person name="Gharbi K."/>
            <person name="Hall N."/>
            <person name="Watson M."/>
            <person name="Adriaenssens E.M."/>
            <person name="Foster-Nyarko E."/>
            <person name="Jarju S."/>
            <person name="Secka A."/>
            <person name="Antonio M."/>
            <person name="Oren A."/>
            <person name="Chaudhuri R."/>
            <person name="La Ragione R.M."/>
            <person name="Hildebrand F."/>
            <person name="Pallen M.J."/>
        </authorList>
    </citation>
    <scope>NUCLEOTIDE SEQUENCE [LARGE SCALE GENOMIC DNA]</scope>
    <source>
        <strain evidence="3 4">Sa2BVA9</strain>
    </source>
</reference>
<evidence type="ECO:0000256" key="1">
    <source>
        <dbReference type="ARBA" id="ARBA00008558"/>
    </source>
</evidence>
<dbReference type="SUPFAM" id="SSF48208">
    <property type="entry name" value="Six-hairpin glycosidases"/>
    <property type="match status" value="1"/>
</dbReference>
<evidence type="ECO:0000313" key="4">
    <source>
        <dbReference type="Proteomes" id="UP000608071"/>
    </source>
</evidence>
<organism evidence="3 4">
    <name type="scientific">Paenibacillus gallinarum</name>
    <dbReference type="NCBI Taxonomy" id="2762232"/>
    <lineage>
        <taxon>Bacteria</taxon>
        <taxon>Bacillati</taxon>
        <taxon>Bacillota</taxon>
        <taxon>Bacilli</taxon>
        <taxon>Bacillales</taxon>
        <taxon>Paenibacillaceae</taxon>
        <taxon>Paenibacillus</taxon>
    </lineage>
</organism>
<evidence type="ECO:0000256" key="2">
    <source>
        <dbReference type="ARBA" id="ARBA00023235"/>
    </source>
</evidence>
<dbReference type="InterPro" id="IPR008928">
    <property type="entry name" value="6-hairpin_glycosidase_sf"/>
</dbReference>
<comment type="caution">
    <text evidence="3">The sequence shown here is derived from an EMBL/GenBank/DDBJ whole genome shotgun (WGS) entry which is preliminary data.</text>
</comment>
<dbReference type="Proteomes" id="UP000608071">
    <property type="component" value="Unassembled WGS sequence"/>
</dbReference>
<dbReference type="InterPro" id="IPR012341">
    <property type="entry name" value="6hp_glycosidase-like_sf"/>
</dbReference>